<evidence type="ECO:0000256" key="4">
    <source>
        <dbReference type="ARBA" id="ARBA00022729"/>
    </source>
</evidence>
<proteinExistence type="inferred from homology"/>
<evidence type="ECO:0000256" key="5">
    <source>
        <dbReference type="ARBA" id="ARBA00022801"/>
    </source>
</evidence>
<dbReference type="Gene3D" id="2.60.120.260">
    <property type="entry name" value="Galactose-binding domain-like"/>
    <property type="match status" value="2"/>
</dbReference>
<feature type="chain" id="PRO_5004713068" description="beta-galactosidase" evidence="9">
    <location>
        <begin position="25"/>
        <end position="1029"/>
    </location>
</feature>
<dbReference type="AlphaFoldDB" id="V2Y4K9"/>
<dbReference type="InterPro" id="IPR001944">
    <property type="entry name" value="Glycoside_Hdrlase_35"/>
</dbReference>
<dbReference type="EMBL" id="AWSO01000915">
    <property type="protein sequence ID" value="ESK86579.1"/>
    <property type="molecule type" value="Genomic_DNA"/>
</dbReference>
<dbReference type="InterPro" id="IPR018954">
    <property type="entry name" value="Betagal_dom2"/>
</dbReference>
<evidence type="ECO:0000256" key="9">
    <source>
        <dbReference type="SAM" id="SignalP"/>
    </source>
</evidence>
<comment type="catalytic activity">
    <reaction evidence="1">
        <text>Hydrolysis of terminal non-reducing beta-D-galactose residues in beta-D-galactosides.</text>
        <dbReference type="EC" id="3.2.1.23"/>
    </reaction>
</comment>
<dbReference type="InterPro" id="IPR008979">
    <property type="entry name" value="Galactose-bd-like_sf"/>
</dbReference>
<evidence type="ECO:0000256" key="1">
    <source>
        <dbReference type="ARBA" id="ARBA00001412"/>
    </source>
</evidence>
<evidence type="ECO:0000256" key="8">
    <source>
        <dbReference type="RuleBase" id="RU003679"/>
    </source>
</evidence>
<dbReference type="InterPro" id="IPR025300">
    <property type="entry name" value="BetaGal_jelly_roll_dom"/>
</dbReference>
<dbReference type="InterPro" id="IPR025972">
    <property type="entry name" value="BetaGal_dom3"/>
</dbReference>
<dbReference type="SUPFAM" id="SSF49785">
    <property type="entry name" value="Galactose-binding domain-like"/>
    <property type="match status" value="2"/>
</dbReference>
<comment type="caution">
    <text evidence="11">The sequence shown here is derived from an EMBL/GenBank/DDBJ whole genome shotgun (WGS) entry which is preliminary data.</text>
</comment>
<dbReference type="SUPFAM" id="SSF51011">
    <property type="entry name" value="Glycosyl hydrolase domain"/>
    <property type="match status" value="1"/>
</dbReference>
<evidence type="ECO:0000313" key="12">
    <source>
        <dbReference type="Proteomes" id="UP000017559"/>
    </source>
</evidence>
<dbReference type="Proteomes" id="UP000017559">
    <property type="component" value="Unassembled WGS sequence"/>
</dbReference>
<dbReference type="InterPro" id="IPR036833">
    <property type="entry name" value="BetaGal_dom3_sf"/>
</dbReference>
<dbReference type="Gene3D" id="2.60.390.10">
    <property type="entry name" value="Beta-galactosidase, domain 3"/>
    <property type="match status" value="1"/>
</dbReference>
<organism evidence="11 12">
    <name type="scientific">Moniliophthora roreri (strain MCA 2997)</name>
    <name type="common">Cocoa frosty pod rot fungus</name>
    <name type="synonym">Crinipellis roreri</name>
    <dbReference type="NCBI Taxonomy" id="1381753"/>
    <lineage>
        <taxon>Eukaryota</taxon>
        <taxon>Fungi</taxon>
        <taxon>Dikarya</taxon>
        <taxon>Basidiomycota</taxon>
        <taxon>Agaricomycotina</taxon>
        <taxon>Agaricomycetes</taxon>
        <taxon>Agaricomycetidae</taxon>
        <taxon>Agaricales</taxon>
        <taxon>Marasmiineae</taxon>
        <taxon>Marasmiaceae</taxon>
        <taxon>Moniliophthora</taxon>
    </lineage>
</organism>
<evidence type="ECO:0000259" key="10">
    <source>
        <dbReference type="SMART" id="SM01029"/>
    </source>
</evidence>
<dbReference type="PRINTS" id="PR00742">
    <property type="entry name" value="GLHYDRLASE35"/>
</dbReference>
<gene>
    <name evidence="11" type="ORF">Moror_9762</name>
</gene>
<evidence type="ECO:0000256" key="3">
    <source>
        <dbReference type="ARBA" id="ARBA00012756"/>
    </source>
</evidence>
<dbReference type="SUPFAM" id="SSF51445">
    <property type="entry name" value="(Trans)glycosidases"/>
    <property type="match status" value="1"/>
</dbReference>
<dbReference type="InterPro" id="IPR031330">
    <property type="entry name" value="Gly_Hdrlase_35_cat"/>
</dbReference>
<dbReference type="KEGG" id="mrr:Moror_9762"/>
<keyword evidence="6" id="KW-0325">Glycoprotein</keyword>
<dbReference type="HOGENOM" id="CLU_005732_2_0_1"/>
<protein>
    <recommendedName>
        <fullName evidence="3">beta-galactosidase</fullName>
        <ecNumber evidence="3">3.2.1.23</ecNumber>
    </recommendedName>
</protein>
<dbReference type="GO" id="GO:0004565">
    <property type="term" value="F:beta-galactosidase activity"/>
    <property type="evidence" value="ECO:0007669"/>
    <property type="project" value="UniProtKB-EC"/>
</dbReference>
<dbReference type="Pfam" id="PF10435">
    <property type="entry name" value="BetaGal_dom2"/>
    <property type="match status" value="1"/>
</dbReference>
<dbReference type="Pfam" id="PF13363">
    <property type="entry name" value="BetaGal_dom3"/>
    <property type="match status" value="1"/>
</dbReference>
<keyword evidence="12" id="KW-1185">Reference proteome</keyword>
<dbReference type="GO" id="GO:0005975">
    <property type="term" value="P:carbohydrate metabolic process"/>
    <property type="evidence" value="ECO:0007669"/>
    <property type="project" value="InterPro"/>
</dbReference>
<evidence type="ECO:0000313" key="11">
    <source>
        <dbReference type="EMBL" id="ESK86579.1"/>
    </source>
</evidence>
<dbReference type="SMART" id="SM01029">
    <property type="entry name" value="BetaGal_dom2"/>
    <property type="match status" value="1"/>
</dbReference>
<feature type="signal peptide" evidence="9">
    <location>
        <begin position="1"/>
        <end position="24"/>
    </location>
</feature>
<dbReference type="InterPro" id="IPR037110">
    <property type="entry name" value="Betagal_dom2_sf"/>
</dbReference>
<evidence type="ECO:0000256" key="6">
    <source>
        <dbReference type="ARBA" id="ARBA00023180"/>
    </source>
</evidence>
<reference evidence="11 12" key="1">
    <citation type="journal article" date="2014" name="BMC Genomics">
        <title>Genome and secretome analysis of the hemibiotrophic fungal pathogen, Moniliophthora roreri, which causes frosty pod rot disease of cacao: mechanisms of the biotrophic and necrotrophic phases.</title>
        <authorList>
            <person name="Meinhardt L.W."/>
            <person name="Costa G.G.L."/>
            <person name="Thomazella D.P.T."/>
            <person name="Teixeira P.J.P.L."/>
            <person name="Carazzolle M.F."/>
            <person name="Schuster S.C."/>
            <person name="Carlson J.E."/>
            <person name="Guiltinan M.J."/>
            <person name="Mieczkowski P."/>
            <person name="Farmer A."/>
            <person name="Ramaraj T."/>
            <person name="Crozier J."/>
            <person name="Davis R.E."/>
            <person name="Shao J."/>
            <person name="Melnick R.L."/>
            <person name="Pereira G.A.G."/>
            <person name="Bailey B.A."/>
        </authorList>
    </citation>
    <scope>NUCLEOTIDE SEQUENCE [LARGE SCALE GENOMIC DNA]</scope>
    <source>
        <strain evidence="11 12">MCA 2997</strain>
    </source>
</reference>
<comment type="similarity">
    <text evidence="2 8">Belongs to the glycosyl hydrolase 35 family.</text>
</comment>
<dbReference type="SUPFAM" id="SSF117100">
    <property type="entry name" value="Beta-galactosidase LacA, domain 3"/>
    <property type="match status" value="1"/>
</dbReference>
<dbReference type="Gene3D" id="3.20.20.80">
    <property type="entry name" value="Glycosidases"/>
    <property type="match status" value="1"/>
</dbReference>
<dbReference type="PANTHER" id="PTHR23421">
    <property type="entry name" value="BETA-GALACTOSIDASE RELATED"/>
    <property type="match status" value="1"/>
</dbReference>
<dbReference type="Pfam" id="PF13364">
    <property type="entry name" value="BetaGal_ABD2"/>
    <property type="match status" value="2"/>
</dbReference>
<dbReference type="Pfam" id="PF01301">
    <property type="entry name" value="Glyco_hydro_35"/>
    <property type="match status" value="1"/>
</dbReference>
<keyword evidence="5 11" id="KW-0378">Hydrolase</keyword>
<feature type="domain" description="Beta-galactosidase" evidence="10">
    <location>
        <begin position="402"/>
        <end position="586"/>
    </location>
</feature>
<keyword evidence="7" id="KW-0326">Glycosidase</keyword>
<name>V2Y4K9_MONRO</name>
<sequence length="1029" mass="113456">MRLLKSFLLQFSLLLLLQHSQSLARLVTRQSTQDESDKYVFPVGDLNFYHGLSNASVTLDQHSLLLDGKRVMFFSGEFHPFRLPAPELWRDVLQKFKAGGFNGVSIYWHWGLSAPNAHEVNLTNHNDVAAFLQVAKEVGVLVISRPGPYINAESAGGGIPGWTTNSPGLARTNASDYKQAWEPYIAKFASDSAPYQYPNGPLVAIQSENEYFTDEALNLTGLDEHMQDIINTYRANGLSRIPTIHNDKSPTGQFAFNPPVGKVDLYGWDGYPLGFDCDQPGRWNELSTQHDANHQRLNPAEPLALYEWQGGAFSYWSGPGYDKCYKLINEQFANVFYKNNYAAGAAIQNLYMTYGGTNWGNMHTHTIYSSYDYGAAISEDRLLTPKFDEIKLQSFFLHASSDYLLAGRIGNGTVGHGTAYSDSPDIYTTHLHSPSTKANFYFVRQTTNTKLDTTRFKLRVNTTLSGEVEIPKQGELTLAGRESKIIVTNYPFGKSMLEYSTAEVFTWGTYKNVDTIVLYALEGQPIEVSVEVSSTPNISSSGSETLTASASANRSVILSGSPSGVSIFTFDSKRIIVVDKKTAGGFWLPRIKDTDDVFDHYDLSPNSTHALVHGPYLVRSASVSGTTLALTGDVNGTTTLQVFAPTSFSAVTWNGVPVSVQKTDLGTLKGTIGFPDELKNVAIPVLSELEWVCADSLPELQAKFDDSKWVVANKTGTQRPDQPLDGKFVLYGPEYGFHAGDWVWRGHFTGNATGVQLAIQGGFSFGYSVWLNDHFLGSGQGSSHSQDGVDILSPNFTFTADQLRDKNVITVIHDSTGMNQDYNINDEHKTPRGIRGYKLLSKDGTLDFTEWRVSGNVGGEHAPDKVRGPYNEGGWWFEREGAHLPGYNTSSSTWSSCNPLKGITNPGVTVYRTTFDLNLPKNSDIPLSFEFSLTNNTEAVNQPYRTLLFVNGWQFGRFLSSLGPQTSYPVPEGIINHHGTNEVLLTLWALNEGGAKFGTLELKKRGVLASSKSAEVTVVKAPGWKELRG</sequence>
<dbReference type="EC" id="3.2.1.23" evidence="3"/>
<dbReference type="Gene3D" id="2.102.20.10">
    <property type="entry name" value="Beta-galactosidase, domain 2"/>
    <property type="match status" value="1"/>
</dbReference>
<accession>V2Y4K9</accession>
<dbReference type="InterPro" id="IPR017853">
    <property type="entry name" value="GH"/>
</dbReference>
<evidence type="ECO:0000256" key="2">
    <source>
        <dbReference type="ARBA" id="ARBA00009809"/>
    </source>
</evidence>
<evidence type="ECO:0000256" key="7">
    <source>
        <dbReference type="ARBA" id="ARBA00023295"/>
    </source>
</evidence>
<dbReference type="OrthoDB" id="1657402at2759"/>
<keyword evidence="4 9" id="KW-0732">Signal</keyword>